<keyword evidence="3" id="KW-1185">Reference proteome</keyword>
<dbReference type="EMBL" id="CALYLK010000001">
    <property type="protein sequence ID" value="CAH8188237.1"/>
    <property type="molecule type" value="Genomic_DNA"/>
</dbReference>
<organism evidence="2 3">
    <name type="scientific">Vibrio aestuarianus</name>
    <dbReference type="NCBI Taxonomy" id="28171"/>
    <lineage>
        <taxon>Bacteria</taxon>
        <taxon>Pseudomonadati</taxon>
        <taxon>Pseudomonadota</taxon>
        <taxon>Gammaproteobacteria</taxon>
        <taxon>Vibrionales</taxon>
        <taxon>Vibrionaceae</taxon>
        <taxon>Vibrio</taxon>
    </lineage>
</organism>
<proteinExistence type="predicted"/>
<feature type="transmembrane region" description="Helical" evidence="1">
    <location>
        <begin position="18"/>
        <end position="38"/>
    </location>
</feature>
<keyword evidence="1" id="KW-1133">Transmembrane helix</keyword>
<reference evidence="2" key="1">
    <citation type="submission" date="2022-06" db="EMBL/GenBank/DDBJ databases">
        <authorList>
            <person name="Goudenege D."/>
            <person name="Le Roux F."/>
        </authorList>
    </citation>
    <scope>NUCLEOTIDE SEQUENCE</scope>
    <source>
        <strain evidence="2">12-063</strain>
    </source>
</reference>
<sequence>MCLNCQNSKSAFQIYESFQFLVFGFCLCIKAELILVWVKRKSLKLKHNKALKRDSQRVAFLLCVGFCGYGVMRKLSNGVGCPLTGRYAFREDIWKFRCIAQKARIALKGWSGYSILRVYITIELRSALTN</sequence>
<evidence type="ECO:0000313" key="3">
    <source>
        <dbReference type="Proteomes" id="UP001152658"/>
    </source>
</evidence>
<name>A0ABM9FHE4_9VIBR</name>
<accession>A0ABM9FHE4</accession>
<gene>
    <name evidence="2" type="ORF">VAE063_1000033</name>
</gene>
<keyword evidence="1" id="KW-0472">Membrane</keyword>
<comment type="caution">
    <text evidence="2">The sequence shown here is derived from an EMBL/GenBank/DDBJ whole genome shotgun (WGS) entry which is preliminary data.</text>
</comment>
<evidence type="ECO:0008006" key="4">
    <source>
        <dbReference type="Google" id="ProtNLM"/>
    </source>
</evidence>
<evidence type="ECO:0000313" key="2">
    <source>
        <dbReference type="EMBL" id="CAH8188237.1"/>
    </source>
</evidence>
<feature type="transmembrane region" description="Helical" evidence="1">
    <location>
        <begin position="58"/>
        <end position="76"/>
    </location>
</feature>
<keyword evidence="1" id="KW-0812">Transmembrane</keyword>
<evidence type="ECO:0000256" key="1">
    <source>
        <dbReference type="SAM" id="Phobius"/>
    </source>
</evidence>
<protein>
    <recommendedName>
        <fullName evidence="4">DUF3265 domain-containing protein</fullName>
    </recommendedName>
</protein>
<dbReference type="Proteomes" id="UP001152658">
    <property type="component" value="Unassembled WGS sequence"/>
</dbReference>